<dbReference type="GO" id="GO:0016491">
    <property type="term" value="F:oxidoreductase activity"/>
    <property type="evidence" value="ECO:0007669"/>
    <property type="project" value="UniProtKB-KW"/>
</dbReference>
<evidence type="ECO:0000313" key="6">
    <source>
        <dbReference type="EMBL" id="CAJ2504031.1"/>
    </source>
</evidence>
<proteinExistence type="inferred from homology"/>
<dbReference type="EMBL" id="CAUWAG010000006">
    <property type="protein sequence ID" value="CAJ2504031.1"/>
    <property type="molecule type" value="Genomic_DNA"/>
</dbReference>
<protein>
    <submittedName>
        <fullName evidence="6">Uu.00g114250.m01.CDS01</fullName>
    </submittedName>
</protein>
<gene>
    <name evidence="6" type="ORF">KHLLAP_LOCUS4499</name>
</gene>
<accession>A0AAI8VGB5</accession>
<keyword evidence="5" id="KW-0472">Membrane</keyword>
<comment type="similarity">
    <text evidence="3">Belongs to the ustYa family.</text>
</comment>
<evidence type="ECO:0000313" key="7">
    <source>
        <dbReference type="Proteomes" id="UP001295740"/>
    </source>
</evidence>
<sequence length="245" mass="27682">MSPSKQEHDEEEQAFLSPGPAPNDAVWSRKSTTSRKATRYLRLALEIAMAIVIGLFVANTVREKSQVKPSPVPKLPRKTYTFLPDPQYVSEDMLFDEQDTLHTLHSWIPLSADARGYVQIPDHDSYDILNEPYTVPINRTTDGPAYMMAVFHQLHCLSYIVNHYQQGYAGTELTEEVAHHSSHCFDYLRQSIMCAGDTNLEGETEAGPGWGSEHECVNYDALLNWANERSAMKWRNALLPGEAIL</sequence>
<dbReference type="InterPro" id="IPR021765">
    <property type="entry name" value="UstYa-like"/>
</dbReference>
<dbReference type="GO" id="GO:0043386">
    <property type="term" value="P:mycotoxin biosynthetic process"/>
    <property type="evidence" value="ECO:0007669"/>
    <property type="project" value="InterPro"/>
</dbReference>
<dbReference type="AlphaFoldDB" id="A0AAI8VGB5"/>
<keyword evidence="7" id="KW-1185">Reference proteome</keyword>
<evidence type="ECO:0000256" key="3">
    <source>
        <dbReference type="ARBA" id="ARBA00035112"/>
    </source>
</evidence>
<feature type="transmembrane region" description="Helical" evidence="5">
    <location>
        <begin position="40"/>
        <end position="58"/>
    </location>
</feature>
<evidence type="ECO:0000256" key="4">
    <source>
        <dbReference type="SAM" id="MobiDB-lite"/>
    </source>
</evidence>
<comment type="pathway">
    <text evidence="1">Mycotoxin biosynthesis.</text>
</comment>
<comment type="caution">
    <text evidence="6">The sequence shown here is derived from an EMBL/GenBank/DDBJ whole genome shotgun (WGS) entry which is preliminary data.</text>
</comment>
<keyword evidence="2" id="KW-0560">Oxidoreductase</keyword>
<reference evidence="6" key="1">
    <citation type="submission" date="2023-10" db="EMBL/GenBank/DDBJ databases">
        <authorList>
            <person name="Hackl T."/>
        </authorList>
    </citation>
    <scope>NUCLEOTIDE SEQUENCE</scope>
</reference>
<dbReference type="PANTHER" id="PTHR33365:SF11">
    <property type="entry name" value="TAT PATHWAY SIGNAL SEQUENCE"/>
    <property type="match status" value="1"/>
</dbReference>
<keyword evidence="5" id="KW-1133">Transmembrane helix</keyword>
<organism evidence="6 7">
    <name type="scientific">Anthostomella pinea</name>
    <dbReference type="NCBI Taxonomy" id="933095"/>
    <lineage>
        <taxon>Eukaryota</taxon>
        <taxon>Fungi</taxon>
        <taxon>Dikarya</taxon>
        <taxon>Ascomycota</taxon>
        <taxon>Pezizomycotina</taxon>
        <taxon>Sordariomycetes</taxon>
        <taxon>Xylariomycetidae</taxon>
        <taxon>Xylariales</taxon>
        <taxon>Xylariaceae</taxon>
        <taxon>Anthostomella</taxon>
    </lineage>
</organism>
<dbReference type="Pfam" id="PF11807">
    <property type="entry name" value="UstYa"/>
    <property type="match status" value="1"/>
</dbReference>
<evidence type="ECO:0000256" key="2">
    <source>
        <dbReference type="ARBA" id="ARBA00023002"/>
    </source>
</evidence>
<evidence type="ECO:0000256" key="1">
    <source>
        <dbReference type="ARBA" id="ARBA00004685"/>
    </source>
</evidence>
<keyword evidence="5" id="KW-0812">Transmembrane</keyword>
<dbReference type="Proteomes" id="UP001295740">
    <property type="component" value="Unassembled WGS sequence"/>
</dbReference>
<feature type="region of interest" description="Disordered" evidence="4">
    <location>
        <begin position="1"/>
        <end position="30"/>
    </location>
</feature>
<dbReference type="PANTHER" id="PTHR33365">
    <property type="entry name" value="YALI0B05434P"/>
    <property type="match status" value="1"/>
</dbReference>
<name>A0AAI8VGB5_9PEZI</name>
<evidence type="ECO:0000256" key="5">
    <source>
        <dbReference type="SAM" id="Phobius"/>
    </source>
</evidence>